<keyword evidence="10" id="KW-0378">Hydrolase</keyword>
<dbReference type="PANTHER" id="PTHR13348:SF0">
    <property type="entry name" value="RIBONUCLEASE P PROTEIN SUBUNIT P29"/>
    <property type="match status" value="1"/>
</dbReference>
<dbReference type="VEuPathDB" id="VectorBase:ISCW018747"/>
<reference evidence="14" key="1">
    <citation type="submission" date="2019-04" db="EMBL/GenBank/DDBJ databases">
        <title>An insight into the mialome of Ixodes scapularis.</title>
        <authorList>
            <person name="Ribeiro J.M."/>
            <person name="Mather T.N."/>
            <person name="Karim S."/>
        </authorList>
    </citation>
    <scope>NUCLEOTIDE SEQUENCE</scope>
</reference>
<dbReference type="InterPro" id="IPR002730">
    <property type="entry name" value="Rpp29/RNP1"/>
</dbReference>
<evidence type="ECO:0000313" key="14">
    <source>
        <dbReference type="EMBL" id="MOY44080.1"/>
    </source>
</evidence>
<dbReference type="GO" id="GO:0030677">
    <property type="term" value="C:ribonuclease P complex"/>
    <property type="evidence" value="ECO:0007669"/>
    <property type="project" value="InterPro"/>
</dbReference>
<keyword evidence="11" id="KW-0539">Nucleus</keyword>
<dbReference type="GO" id="GO:0004519">
    <property type="term" value="F:endonuclease activity"/>
    <property type="evidence" value="ECO:0007669"/>
    <property type="project" value="UniProtKB-KW"/>
</dbReference>
<dbReference type="InterPro" id="IPR016848">
    <property type="entry name" value="RNase_P/MRP_Rpp29-subunit"/>
</dbReference>
<dbReference type="SUPFAM" id="SSF101744">
    <property type="entry name" value="Rof/RNase P subunit-like"/>
    <property type="match status" value="1"/>
</dbReference>
<organism evidence="14">
    <name type="scientific">Ixodes scapularis</name>
    <name type="common">Black-legged tick</name>
    <name type="synonym">Deer tick</name>
    <dbReference type="NCBI Taxonomy" id="6945"/>
    <lineage>
        <taxon>Eukaryota</taxon>
        <taxon>Metazoa</taxon>
        <taxon>Ecdysozoa</taxon>
        <taxon>Arthropoda</taxon>
        <taxon>Chelicerata</taxon>
        <taxon>Arachnida</taxon>
        <taxon>Acari</taxon>
        <taxon>Parasitiformes</taxon>
        <taxon>Ixodida</taxon>
        <taxon>Ixodoidea</taxon>
        <taxon>Ixodidae</taxon>
        <taxon>Ixodinae</taxon>
        <taxon>Ixodes</taxon>
    </lineage>
</organism>
<keyword evidence="5" id="KW-0963">Cytoplasm</keyword>
<dbReference type="AlphaFoldDB" id="A0A4D5S334"/>
<evidence type="ECO:0000256" key="4">
    <source>
        <dbReference type="ARBA" id="ARBA00016225"/>
    </source>
</evidence>
<dbReference type="SMART" id="SM00538">
    <property type="entry name" value="POP4"/>
    <property type="match status" value="1"/>
</dbReference>
<dbReference type="InterPro" id="IPR023534">
    <property type="entry name" value="Rof/RNase_P-like"/>
</dbReference>
<evidence type="ECO:0000256" key="6">
    <source>
        <dbReference type="ARBA" id="ARBA00022553"/>
    </source>
</evidence>
<dbReference type="Gene3D" id="2.30.30.210">
    <property type="entry name" value="Ribonuclease P/MRP, subunit p29"/>
    <property type="match status" value="1"/>
</dbReference>
<evidence type="ECO:0000256" key="3">
    <source>
        <dbReference type="ARBA" id="ARBA00006181"/>
    </source>
</evidence>
<dbReference type="HAMAP" id="MF_00754">
    <property type="entry name" value="RNase_P_1"/>
    <property type="match status" value="1"/>
</dbReference>
<feature type="compositionally biased region" description="Basic residues" evidence="13">
    <location>
        <begin position="63"/>
        <end position="75"/>
    </location>
</feature>
<dbReference type="GO" id="GO:0005730">
    <property type="term" value="C:nucleolus"/>
    <property type="evidence" value="ECO:0007669"/>
    <property type="project" value="UniProtKB-SubCell"/>
</dbReference>
<feature type="non-terminal residue" evidence="14">
    <location>
        <position position="209"/>
    </location>
</feature>
<evidence type="ECO:0000256" key="9">
    <source>
        <dbReference type="ARBA" id="ARBA00022759"/>
    </source>
</evidence>
<dbReference type="GO" id="GO:0033204">
    <property type="term" value="F:ribonuclease P RNA binding"/>
    <property type="evidence" value="ECO:0007669"/>
    <property type="project" value="InterPro"/>
</dbReference>
<evidence type="ECO:0000256" key="12">
    <source>
        <dbReference type="ARBA" id="ARBA00046486"/>
    </source>
</evidence>
<dbReference type="FunFam" id="2.30.30.210:FF:000001">
    <property type="entry name" value="Ribonuclease P protein subunit p29"/>
    <property type="match status" value="1"/>
</dbReference>
<keyword evidence="9" id="KW-0255">Endonuclease</keyword>
<comment type="similarity">
    <text evidence="3">Belongs to the eukaryotic/archaeal RNase P protein component 1 family.</text>
</comment>
<keyword evidence="7" id="KW-0819">tRNA processing</keyword>
<accession>A0A4D5S334</accession>
<keyword evidence="6" id="KW-0597">Phosphoprotein</keyword>
<dbReference type="GO" id="GO:0016787">
    <property type="term" value="F:hydrolase activity"/>
    <property type="evidence" value="ECO:0007669"/>
    <property type="project" value="UniProtKB-KW"/>
</dbReference>
<evidence type="ECO:0000256" key="5">
    <source>
        <dbReference type="ARBA" id="ARBA00022490"/>
    </source>
</evidence>
<dbReference type="PANTHER" id="PTHR13348">
    <property type="entry name" value="RIBONUCLEASE P SUBUNIT P29"/>
    <property type="match status" value="1"/>
</dbReference>
<dbReference type="GO" id="GO:0000172">
    <property type="term" value="C:ribonuclease MRP complex"/>
    <property type="evidence" value="ECO:0007669"/>
    <property type="project" value="InterPro"/>
</dbReference>
<comment type="subunit">
    <text evidence="12">Component of nuclear RNase P and RNase MRP ribonucleoproteins. RNase P consists of a catalytic RNA moiety and 10 different protein chains; POP1, POP4, POP5, POP7, RPP14, RPP21, RPP25, RPP30, RPP38 and RPP40. Within the RNase P complex, POP1, POP7 and RPP25 form the 'finger' subcomplex, POP5, RPP14, RPP40 and homodimeric RPP30 form the 'palm' subcomplex, and RPP21, POP4 and RPP38 form the 'wrist' subcomplex. All subunits of the RNase P complex interact with the catalytic RNA. Several subunits of RNase P are also part of the RNase MRP complex. RNase MRP consists of a catalytic RNA moiety and about 8 protein subunits; POP1, POP7, RPP25, RPP30, RPP38, RPP40 and possibly also POP4 and POP5.</text>
</comment>
<protein>
    <recommendedName>
        <fullName evidence="4">Ribonuclease P protein subunit p29</fullName>
    </recommendedName>
</protein>
<proteinExistence type="inferred from homology"/>
<dbReference type="OrthoDB" id="124041at2759"/>
<feature type="region of interest" description="Disordered" evidence="13">
    <location>
        <begin position="63"/>
        <end position="89"/>
    </location>
</feature>
<dbReference type="GO" id="GO:0001682">
    <property type="term" value="P:tRNA 5'-leader removal"/>
    <property type="evidence" value="ECO:0007669"/>
    <property type="project" value="InterPro"/>
</dbReference>
<dbReference type="InterPro" id="IPR036980">
    <property type="entry name" value="RNase_P/MRP_Rpp29_sf"/>
</dbReference>
<sequence>MAQSTVLEEDIYVQSQDMHYAEQLPAQGTNYVRRLLKDRVGGQHPEVLARYTAVLQKRLLRRKKRSRNAKKRKLLTSREKRQLGLMHGPDPPPSYDTFLAVHRMWREYAESLGGAQERLLKAEYTGCHLTVAASRCPSYVGVRGIVLQETKNVFRLLTAEGRVRTVPKAHSQFAFELAGKLHRIYGSHFRVHSFERVKAKFKTKGVVGL</sequence>
<dbReference type="InterPro" id="IPR023538">
    <property type="entry name" value="RNP1"/>
</dbReference>
<comment type="function">
    <text evidence="1">Component of ribonuclease P, a ribonucleoprotein complex that generates mature tRNA molecules by cleaving their 5'-ends.</text>
</comment>
<evidence type="ECO:0000256" key="10">
    <source>
        <dbReference type="ARBA" id="ARBA00022801"/>
    </source>
</evidence>
<evidence type="ECO:0000256" key="8">
    <source>
        <dbReference type="ARBA" id="ARBA00022722"/>
    </source>
</evidence>
<evidence type="ECO:0000256" key="1">
    <source>
        <dbReference type="ARBA" id="ARBA00002435"/>
    </source>
</evidence>
<dbReference type="EMBL" id="GHJT01010109">
    <property type="protein sequence ID" value="MOY44080.1"/>
    <property type="molecule type" value="Transcribed_RNA"/>
</dbReference>
<evidence type="ECO:0000256" key="11">
    <source>
        <dbReference type="ARBA" id="ARBA00023242"/>
    </source>
</evidence>
<dbReference type="Pfam" id="PF01868">
    <property type="entry name" value="RNase_P-MRP_p29"/>
    <property type="match status" value="1"/>
</dbReference>
<evidence type="ECO:0000256" key="7">
    <source>
        <dbReference type="ARBA" id="ARBA00022694"/>
    </source>
</evidence>
<name>A0A4D5S334_IXOSC</name>
<evidence type="ECO:0000256" key="2">
    <source>
        <dbReference type="ARBA" id="ARBA00004604"/>
    </source>
</evidence>
<dbReference type="VEuPathDB" id="VectorBase:ISCP_005082"/>
<keyword evidence="8" id="KW-0540">Nuclease</keyword>
<comment type="subcellular location">
    <subcellularLocation>
        <location evidence="2">Nucleus</location>
        <location evidence="2">Nucleolus</location>
    </subcellularLocation>
</comment>
<dbReference type="VEuPathDB" id="VectorBase:ISCI018747"/>
<evidence type="ECO:0000256" key="13">
    <source>
        <dbReference type="SAM" id="MobiDB-lite"/>
    </source>
</evidence>